<feature type="region of interest" description="Disordered" evidence="11">
    <location>
        <begin position="549"/>
        <end position="582"/>
    </location>
</feature>
<reference key="1">
    <citation type="journal article" date="2007" name="Nature">
        <title>The medaka draft genome and insights into vertebrate genome evolution.</title>
        <authorList>
            <person name="Kasahara M."/>
            <person name="Naruse K."/>
            <person name="Sasaki S."/>
            <person name="Nakatani Y."/>
            <person name="Qu W."/>
            <person name="Ahsan B."/>
            <person name="Yamada T."/>
            <person name="Nagayasu Y."/>
            <person name="Doi K."/>
            <person name="Kasai Y."/>
            <person name="Jindo T."/>
            <person name="Kobayashi D."/>
            <person name="Shimada A."/>
            <person name="Toyoda A."/>
            <person name="Kuroki Y."/>
            <person name="Fujiyama A."/>
            <person name="Sasaki T."/>
            <person name="Shimizu A."/>
            <person name="Asakawa S."/>
            <person name="Shimizu N."/>
            <person name="Hashimoto S."/>
            <person name="Yang J."/>
            <person name="Lee Y."/>
            <person name="Matsushima K."/>
            <person name="Sugano S."/>
            <person name="Sakaizumi M."/>
            <person name="Narita T."/>
            <person name="Ohishi K."/>
            <person name="Haga S."/>
            <person name="Ohta F."/>
            <person name="Nomoto H."/>
            <person name="Nogata K."/>
            <person name="Morishita T."/>
            <person name="Endo T."/>
            <person name="Shin-I T."/>
            <person name="Takeda H."/>
            <person name="Morishita S."/>
            <person name="Kohara Y."/>
        </authorList>
    </citation>
    <scope>NUCLEOTIDE SEQUENCE [LARGE SCALE GENOMIC DNA]</scope>
    <source>
        <strain>Hd-rR</strain>
    </source>
</reference>
<dbReference type="SMART" id="SM00408">
    <property type="entry name" value="IGc2"/>
    <property type="match status" value="1"/>
</dbReference>
<keyword evidence="10" id="KW-0325">Glycoprotein</keyword>
<proteinExistence type="inferred from homology"/>
<reference evidence="14 15" key="2">
    <citation type="submission" date="2017-04" db="EMBL/GenBank/DDBJ databases">
        <title>CpG methylation of centromeres and impact of large insertions on vertebrate speciation.</title>
        <authorList>
            <person name="Ichikawa K."/>
            <person name="Yoshimura J."/>
            <person name="Morishita S."/>
        </authorList>
    </citation>
    <scope>NUCLEOTIDE SEQUENCE</scope>
    <source>
        <strain evidence="14 15">HNI</strain>
    </source>
</reference>
<keyword evidence="6" id="KW-0130">Cell adhesion</keyword>
<evidence type="ECO:0000313" key="14">
    <source>
        <dbReference type="Ensembl" id="ENSORLP00020011829.1"/>
    </source>
</evidence>
<reference evidence="14" key="4">
    <citation type="submission" date="2025-09" db="UniProtKB">
        <authorList>
            <consortium name="Ensembl"/>
        </authorList>
    </citation>
    <scope>IDENTIFICATION</scope>
    <source>
        <strain evidence="14">HNI</strain>
    </source>
</reference>
<dbReference type="InterPro" id="IPR013783">
    <property type="entry name" value="Ig-like_fold"/>
</dbReference>
<dbReference type="PANTHER" id="PTHR23277:SF11">
    <property type="entry name" value="NECTIN-4"/>
    <property type="match status" value="1"/>
</dbReference>
<evidence type="ECO:0000259" key="13">
    <source>
        <dbReference type="PROSITE" id="PS50835"/>
    </source>
</evidence>
<dbReference type="AlphaFoldDB" id="A0A3P9KTP9"/>
<evidence type="ECO:0000256" key="8">
    <source>
        <dbReference type="ARBA" id="ARBA00023136"/>
    </source>
</evidence>
<evidence type="ECO:0000256" key="12">
    <source>
        <dbReference type="SAM" id="Phobius"/>
    </source>
</evidence>
<accession>A0A3P9KTP9</accession>
<evidence type="ECO:0000256" key="5">
    <source>
        <dbReference type="ARBA" id="ARBA00022737"/>
    </source>
</evidence>
<feature type="domain" description="Ig-like" evidence="13">
    <location>
        <begin position="48"/>
        <end position="156"/>
    </location>
</feature>
<evidence type="ECO:0000256" key="6">
    <source>
        <dbReference type="ARBA" id="ARBA00022889"/>
    </source>
</evidence>
<dbReference type="InterPro" id="IPR003598">
    <property type="entry name" value="Ig_sub2"/>
</dbReference>
<dbReference type="InterPro" id="IPR013162">
    <property type="entry name" value="CD80_C2-set"/>
</dbReference>
<dbReference type="Proteomes" id="UP000265180">
    <property type="component" value="Chromosome 18"/>
</dbReference>
<dbReference type="Ensembl" id="ENSORLT00020018859.1">
    <property type="protein sequence ID" value="ENSORLP00020011829.1"/>
    <property type="gene ID" value="ENSORLG00020012762.1"/>
</dbReference>
<name>A0A3P9KTP9_ORYLA</name>
<evidence type="ECO:0000256" key="10">
    <source>
        <dbReference type="ARBA" id="ARBA00023180"/>
    </source>
</evidence>
<dbReference type="Pfam" id="PF07686">
    <property type="entry name" value="V-set"/>
    <property type="match status" value="1"/>
</dbReference>
<sequence>MMFAEIPSACVNLELLPRRRMTSLQTILWLCLWALHIFDSHQTFVNLPRNRSIQSLTEKETVLPCVFQPGQGNSVVQVTWLKKTTRAQPENIITAHRTDGQTVFPKWAQRVGFKSKDPLQNSSLIIMTTDITDEGIYICRIVSFPDGNFDTEVSLKVWTIPITSLDSFILVEGQPSQKAASCRSSGHPAPRLSWDTELLGSSDNRTFSGGVVSIQFSLSAKKSMNGDKLDCLVWHPAFSAPKRIKNNLVVHFVPHAEVTGYNNSWLIGMKNVALKCLSAGNPKPQNVTWTRMGGQLPMGAKPHPDGRLEFVEPMSSMHEGTYQCTAANTVGEAKAQVEVTLKEPPLLTESSLILIVAVVSGFLLLMVILVISVSCYHKRKNRKLKKELKVKTEEVTTLTRQASVRRISCVTPDSRGPVEEFPLKVSGVLRQSQGSLAGQARCRESMSTISAFDSLGRPAIPRGERYVHRDESMCRVEEYVRSSVHAQKAHYYHPHIPPTYTVGPPPDGFRHLNGSAVVPSDAGSRQGSVLQNLQNPPMSYDYTRIVDEEDVDEGLGGPASQEHPDDQDSVTNSFHVSDAHSS</sequence>
<feature type="transmembrane region" description="Helical" evidence="12">
    <location>
        <begin position="352"/>
        <end position="376"/>
    </location>
</feature>
<dbReference type="Gene3D" id="2.60.40.10">
    <property type="entry name" value="Immunoglobulins"/>
    <property type="match status" value="3"/>
</dbReference>
<keyword evidence="9" id="KW-1015">Disulfide bond</keyword>
<evidence type="ECO:0000256" key="1">
    <source>
        <dbReference type="ARBA" id="ARBA00004167"/>
    </source>
</evidence>
<dbReference type="SUPFAM" id="SSF48726">
    <property type="entry name" value="Immunoglobulin"/>
    <property type="match status" value="2"/>
</dbReference>
<feature type="domain" description="Ig-like" evidence="13">
    <location>
        <begin position="161"/>
        <end position="245"/>
    </location>
</feature>
<dbReference type="Pfam" id="PF13927">
    <property type="entry name" value="Ig_3"/>
    <property type="match status" value="1"/>
</dbReference>
<evidence type="ECO:0000313" key="15">
    <source>
        <dbReference type="Proteomes" id="UP000265180"/>
    </source>
</evidence>
<evidence type="ECO:0000256" key="7">
    <source>
        <dbReference type="ARBA" id="ARBA00022989"/>
    </source>
</evidence>
<dbReference type="InterPro" id="IPR036179">
    <property type="entry name" value="Ig-like_dom_sf"/>
</dbReference>
<reference evidence="14" key="3">
    <citation type="submission" date="2025-08" db="UniProtKB">
        <authorList>
            <consortium name="Ensembl"/>
        </authorList>
    </citation>
    <scope>IDENTIFICATION</scope>
    <source>
        <strain evidence="14">HNI</strain>
    </source>
</reference>
<dbReference type="InterPro" id="IPR013106">
    <property type="entry name" value="Ig_V-set"/>
</dbReference>
<dbReference type="Pfam" id="PF08205">
    <property type="entry name" value="C2-set_2"/>
    <property type="match status" value="1"/>
</dbReference>
<keyword evidence="5" id="KW-0677">Repeat</keyword>
<evidence type="ECO:0000256" key="2">
    <source>
        <dbReference type="ARBA" id="ARBA00007810"/>
    </source>
</evidence>
<keyword evidence="8 12" id="KW-0472">Membrane</keyword>
<organism evidence="14 15">
    <name type="scientific">Oryzias latipes</name>
    <name type="common">Japanese rice fish</name>
    <name type="synonym">Japanese killifish</name>
    <dbReference type="NCBI Taxonomy" id="8090"/>
    <lineage>
        <taxon>Eukaryota</taxon>
        <taxon>Metazoa</taxon>
        <taxon>Chordata</taxon>
        <taxon>Craniata</taxon>
        <taxon>Vertebrata</taxon>
        <taxon>Euteleostomi</taxon>
        <taxon>Actinopterygii</taxon>
        <taxon>Neopterygii</taxon>
        <taxon>Teleostei</taxon>
        <taxon>Neoteleostei</taxon>
        <taxon>Acanthomorphata</taxon>
        <taxon>Ovalentaria</taxon>
        <taxon>Atherinomorphae</taxon>
        <taxon>Beloniformes</taxon>
        <taxon>Adrianichthyidae</taxon>
        <taxon>Oryziinae</taxon>
        <taxon>Oryzias</taxon>
    </lineage>
</organism>
<dbReference type="InterPro" id="IPR007110">
    <property type="entry name" value="Ig-like_dom"/>
</dbReference>
<dbReference type="GO" id="GO:0016020">
    <property type="term" value="C:membrane"/>
    <property type="evidence" value="ECO:0007669"/>
    <property type="project" value="UniProtKB-SubCell"/>
</dbReference>
<feature type="domain" description="Ig-like" evidence="13">
    <location>
        <begin position="254"/>
        <end position="340"/>
    </location>
</feature>
<dbReference type="InterPro" id="IPR051427">
    <property type="entry name" value="Nectin/Nectin-like"/>
</dbReference>
<keyword evidence="7 12" id="KW-1133">Transmembrane helix</keyword>
<comment type="subcellular location">
    <subcellularLocation>
        <location evidence="1">Membrane</location>
        <topology evidence="1">Single-pass membrane protein</topology>
    </subcellularLocation>
</comment>
<evidence type="ECO:0000256" key="3">
    <source>
        <dbReference type="ARBA" id="ARBA00022692"/>
    </source>
</evidence>
<keyword evidence="3 12" id="KW-0812">Transmembrane</keyword>
<keyword evidence="4" id="KW-0732">Signal</keyword>
<dbReference type="PANTHER" id="PTHR23277">
    <property type="entry name" value="NECTIN-RELATED"/>
    <property type="match status" value="1"/>
</dbReference>
<evidence type="ECO:0000256" key="4">
    <source>
        <dbReference type="ARBA" id="ARBA00022729"/>
    </source>
</evidence>
<dbReference type="InterPro" id="IPR003599">
    <property type="entry name" value="Ig_sub"/>
</dbReference>
<dbReference type="SMART" id="SM00409">
    <property type="entry name" value="IG"/>
    <property type="match status" value="2"/>
</dbReference>
<comment type="similarity">
    <text evidence="2">Belongs to the nectin family.</text>
</comment>
<evidence type="ECO:0000256" key="9">
    <source>
        <dbReference type="ARBA" id="ARBA00023157"/>
    </source>
</evidence>
<protein>
    <recommendedName>
        <fullName evidence="13">Ig-like domain-containing protein</fullName>
    </recommendedName>
</protein>
<evidence type="ECO:0000256" key="11">
    <source>
        <dbReference type="SAM" id="MobiDB-lite"/>
    </source>
</evidence>
<dbReference type="PROSITE" id="PS50835">
    <property type="entry name" value="IG_LIKE"/>
    <property type="match status" value="3"/>
</dbReference>
<dbReference type="GO" id="GO:0007155">
    <property type="term" value="P:cell adhesion"/>
    <property type="evidence" value="ECO:0007669"/>
    <property type="project" value="UniProtKB-KW"/>
</dbReference>